<keyword evidence="4" id="KW-0479">Metal-binding</keyword>
<keyword evidence="10" id="KW-0275">Fatty acid biosynthesis</keyword>
<dbReference type="SUPFAM" id="SSF47240">
    <property type="entry name" value="Ferritin-like"/>
    <property type="match status" value="1"/>
</dbReference>
<comment type="cofactor">
    <cofactor evidence="1">
        <name>Fe(2+)</name>
        <dbReference type="ChEBI" id="CHEBI:29033"/>
    </cofactor>
</comment>
<dbReference type="InterPro" id="IPR005067">
    <property type="entry name" value="Fatty_acid_desaturase-2"/>
</dbReference>
<sequence length="208" mass="24143">MHKFSFSQNIDYLKDEVQQSFVKKRRPMKAFVYTSFRERATFVSHGNTARLAKEGDDPACICGTITSDERLHENAYYSYSKIIKKLIEVDPARAMVAIGDMMRKKITMPTHLMYDGEDPNIFEHFAVVAQRISVYTADYYADILEFFIRRWKLVKREGLTAEGASAQDFFCGLAPRIIRLQERADERARKMGPQPAKFSWMFNKEVAL</sequence>
<evidence type="ECO:0000256" key="6">
    <source>
        <dbReference type="ARBA" id="ARBA00022946"/>
    </source>
</evidence>
<evidence type="ECO:0000256" key="4">
    <source>
        <dbReference type="ARBA" id="ARBA00022723"/>
    </source>
</evidence>
<dbReference type="GO" id="GO:0006633">
    <property type="term" value="P:fatty acid biosynthetic process"/>
    <property type="evidence" value="ECO:0007669"/>
    <property type="project" value="UniProtKB-KW"/>
</dbReference>
<dbReference type="Pfam" id="PF03405">
    <property type="entry name" value="FA_desaturase_2"/>
    <property type="match status" value="1"/>
</dbReference>
<name>A0A498IUS7_MALDO</name>
<dbReference type="GO" id="GO:0045300">
    <property type="term" value="F:stearoyl-[ACP] desaturase activity"/>
    <property type="evidence" value="ECO:0007669"/>
    <property type="project" value="InterPro"/>
</dbReference>
<dbReference type="Proteomes" id="UP000290289">
    <property type="component" value="Chromosome 10"/>
</dbReference>
<evidence type="ECO:0000256" key="10">
    <source>
        <dbReference type="ARBA" id="ARBA00023160"/>
    </source>
</evidence>
<gene>
    <name evidence="11" type="ORF">DVH24_009453</name>
</gene>
<keyword evidence="9" id="KW-0443">Lipid metabolism</keyword>
<dbReference type="GO" id="GO:0009570">
    <property type="term" value="C:chloroplast stroma"/>
    <property type="evidence" value="ECO:0007669"/>
    <property type="project" value="TreeGrafter"/>
</dbReference>
<dbReference type="PANTHER" id="PTHR31155">
    <property type="entry name" value="ACYL- ACYL-CARRIER-PROTEIN DESATURASE-RELATED"/>
    <property type="match status" value="1"/>
</dbReference>
<protein>
    <recommendedName>
        <fullName evidence="13">Acyl-[acyl-carrier-protein] desaturase</fullName>
    </recommendedName>
</protein>
<evidence type="ECO:0008006" key="13">
    <source>
        <dbReference type="Google" id="ProtNLM"/>
    </source>
</evidence>
<dbReference type="InterPro" id="IPR012348">
    <property type="entry name" value="RNR-like"/>
</dbReference>
<comment type="similarity">
    <text evidence="2">Belongs to the fatty acid desaturase type 2 family.</text>
</comment>
<keyword evidence="3" id="KW-0444">Lipid biosynthesis</keyword>
<reference evidence="11 12" key="1">
    <citation type="submission" date="2018-10" db="EMBL/GenBank/DDBJ databases">
        <title>A high-quality apple genome assembly.</title>
        <authorList>
            <person name="Hu J."/>
        </authorList>
    </citation>
    <scope>NUCLEOTIDE SEQUENCE [LARGE SCALE GENOMIC DNA]</scope>
    <source>
        <strain evidence="12">cv. HFTH1</strain>
        <tissue evidence="11">Young leaf</tissue>
    </source>
</reference>
<dbReference type="AlphaFoldDB" id="A0A498IUS7"/>
<evidence type="ECO:0000256" key="1">
    <source>
        <dbReference type="ARBA" id="ARBA00001954"/>
    </source>
</evidence>
<dbReference type="EMBL" id="RDQH01000336">
    <property type="protein sequence ID" value="RXH85632.1"/>
    <property type="molecule type" value="Genomic_DNA"/>
</dbReference>
<evidence type="ECO:0000256" key="8">
    <source>
        <dbReference type="ARBA" id="ARBA00023004"/>
    </source>
</evidence>
<evidence type="ECO:0000256" key="5">
    <source>
        <dbReference type="ARBA" id="ARBA00022832"/>
    </source>
</evidence>
<proteinExistence type="inferred from homology"/>
<evidence type="ECO:0000256" key="3">
    <source>
        <dbReference type="ARBA" id="ARBA00022516"/>
    </source>
</evidence>
<keyword evidence="6" id="KW-0809">Transit peptide</keyword>
<accession>A0A498IUS7</accession>
<keyword evidence="5" id="KW-0276">Fatty acid metabolism</keyword>
<keyword evidence="12" id="KW-1185">Reference proteome</keyword>
<organism evidence="11 12">
    <name type="scientific">Malus domestica</name>
    <name type="common">Apple</name>
    <name type="synonym">Pyrus malus</name>
    <dbReference type="NCBI Taxonomy" id="3750"/>
    <lineage>
        <taxon>Eukaryota</taxon>
        <taxon>Viridiplantae</taxon>
        <taxon>Streptophyta</taxon>
        <taxon>Embryophyta</taxon>
        <taxon>Tracheophyta</taxon>
        <taxon>Spermatophyta</taxon>
        <taxon>Magnoliopsida</taxon>
        <taxon>eudicotyledons</taxon>
        <taxon>Gunneridae</taxon>
        <taxon>Pentapetalae</taxon>
        <taxon>rosids</taxon>
        <taxon>fabids</taxon>
        <taxon>Rosales</taxon>
        <taxon>Rosaceae</taxon>
        <taxon>Amygdaloideae</taxon>
        <taxon>Maleae</taxon>
        <taxon>Malus</taxon>
    </lineage>
</organism>
<dbReference type="PANTHER" id="PTHR31155:SF31">
    <property type="entry name" value="STEAROYL-[ACYL-CARRIER-PROTEIN] 9-DESATURASE 6, CHLOROPLASTIC"/>
    <property type="match status" value="1"/>
</dbReference>
<keyword evidence="8" id="KW-0408">Iron</keyword>
<evidence type="ECO:0000256" key="2">
    <source>
        <dbReference type="ARBA" id="ARBA00008749"/>
    </source>
</evidence>
<comment type="caution">
    <text evidence="11">The sequence shown here is derived from an EMBL/GenBank/DDBJ whole genome shotgun (WGS) entry which is preliminary data.</text>
</comment>
<evidence type="ECO:0000313" key="11">
    <source>
        <dbReference type="EMBL" id="RXH85632.1"/>
    </source>
</evidence>
<dbReference type="STRING" id="3750.A0A498IUS7"/>
<dbReference type="GO" id="GO:0046872">
    <property type="term" value="F:metal ion binding"/>
    <property type="evidence" value="ECO:0007669"/>
    <property type="project" value="UniProtKB-KW"/>
</dbReference>
<dbReference type="InterPro" id="IPR009078">
    <property type="entry name" value="Ferritin-like_SF"/>
</dbReference>
<dbReference type="Gene3D" id="1.10.620.20">
    <property type="entry name" value="Ribonucleotide Reductase, subunit A"/>
    <property type="match status" value="1"/>
</dbReference>
<evidence type="ECO:0000256" key="7">
    <source>
        <dbReference type="ARBA" id="ARBA00023002"/>
    </source>
</evidence>
<evidence type="ECO:0000256" key="9">
    <source>
        <dbReference type="ARBA" id="ARBA00023098"/>
    </source>
</evidence>
<keyword evidence="7" id="KW-0560">Oxidoreductase</keyword>
<evidence type="ECO:0000313" key="12">
    <source>
        <dbReference type="Proteomes" id="UP000290289"/>
    </source>
</evidence>